<name>A0A160VGS2_9ZZZZ</name>
<reference evidence="5" key="1">
    <citation type="submission" date="2015-10" db="EMBL/GenBank/DDBJ databases">
        <authorList>
            <person name="Gilbert D.G."/>
        </authorList>
    </citation>
    <scope>NUCLEOTIDE SEQUENCE</scope>
</reference>
<dbReference type="SUPFAM" id="SSF75620">
    <property type="entry name" value="Release factor"/>
    <property type="match status" value="1"/>
</dbReference>
<evidence type="ECO:0000259" key="3">
    <source>
        <dbReference type="PROSITE" id="PS00745"/>
    </source>
</evidence>
<sequence length="141" mass="15951">MIKITDSIYINESEVKESFIRSSGPGGQHVNKVATAVQLRFNAKYSGNISAKVYKRLRAIAGSKLTEDGNLIIVSREHRSQSQNRRVALDKLISLLQQAAKKQKHRTPTRPSQASVEKRLRNKRLQSEKKKSRRNIDPSAD</sequence>
<proteinExistence type="inferred from homology"/>
<feature type="domain" description="Prokaryotic-type class I peptide chain release factors" evidence="3">
    <location>
        <begin position="21"/>
        <end position="37"/>
    </location>
</feature>
<protein>
    <recommendedName>
        <fullName evidence="3">Prokaryotic-type class I peptide chain release factors domain-containing protein</fullName>
    </recommendedName>
</protein>
<dbReference type="GO" id="GO:0043022">
    <property type="term" value="F:ribosome binding"/>
    <property type="evidence" value="ECO:0007669"/>
    <property type="project" value="TreeGrafter"/>
</dbReference>
<dbReference type="PANTHER" id="PTHR47814:SF1">
    <property type="entry name" value="PEPTIDYL-TRNA HYDROLASE ARFB"/>
    <property type="match status" value="1"/>
</dbReference>
<dbReference type="EMBL" id="FAXC01000308">
    <property type="protein sequence ID" value="CUV09839.1"/>
    <property type="molecule type" value="Genomic_DNA"/>
</dbReference>
<dbReference type="PANTHER" id="PTHR47814">
    <property type="entry name" value="PEPTIDYL-TRNA HYDROLASE ARFB"/>
    <property type="match status" value="1"/>
</dbReference>
<dbReference type="PROSITE" id="PS00745">
    <property type="entry name" value="RF_PROK_I"/>
    <property type="match status" value="1"/>
</dbReference>
<dbReference type="GO" id="GO:0004045">
    <property type="term" value="F:peptidyl-tRNA hydrolase activity"/>
    <property type="evidence" value="ECO:0007669"/>
    <property type="project" value="TreeGrafter"/>
</dbReference>
<feature type="region of interest" description="Disordered" evidence="2">
    <location>
        <begin position="98"/>
        <end position="141"/>
    </location>
</feature>
<dbReference type="NCBIfam" id="NF006718">
    <property type="entry name" value="PRK09256.1"/>
    <property type="match status" value="1"/>
</dbReference>
<dbReference type="Gene3D" id="3.30.160.20">
    <property type="match status" value="1"/>
</dbReference>
<dbReference type="GO" id="GO:0072344">
    <property type="term" value="P:rescue of stalled ribosome"/>
    <property type="evidence" value="ECO:0007669"/>
    <property type="project" value="TreeGrafter"/>
</dbReference>
<dbReference type="Pfam" id="PF00472">
    <property type="entry name" value="RF-1"/>
    <property type="match status" value="1"/>
</dbReference>
<evidence type="ECO:0000313" key="5">
    <source>
        <dbReference type="EMBL" id="CUV09875.1"/>
    </source>
</evidence>
<evidence type="ECO:0000256" key="1">
    <source>
        <dbReference type="ARBA" id="ARBA00010835"/>
    </source>
</evidence>
<evidence type="ECO:0000256" key="2">
    <source>
        <dbReference type="SAM" id="MobiDB-lite"/>
    </source>
</evidence>
<accession>A0A160VGS2</accession>
<dbReference type="GO" id="GO:0003747">
    <property type="term" value="F:translation release factor activity"/>
    <property type="evidence" value="ECO:0007669"/>
    <property type="project" value="InterPro"/>
</dbReference>
<dbReference type="InterPro" id="IPR000352">
    <property type="entry name" value="Pep_chain_release_fac_I"/>
</dbReference>
<comment type="similarity">
    <text evidence="1">Belongs to the prokaryotic/mitochondrial release factor family.</text>
</comment>
<dbReference type="InterPro" id="IPR045853">
    <property type="entry name" value="Pep_chain_release_fac_I_sf"/>
</dbReference>
<dbReference type="EMBL" id="FAXC01000318">
    <property type="protein sequence ID" value="CUV09875.1"/>
    <property type="molecule type" value="Genomic_DNA"/>
</dbReference>
<dbReference type="AlphaFoldDB" id="A0A160VGS2"/>
<organism evidence="5">
    <name type="scientific">hydrothermal vent metagenome</name>
    <dbReference type="NCBI Taxonomy" id="652676"/>
    <lineage>
        <taxon>unclassified sequences</taxon>
        <taxon>metagenomes</taxon>
        <taxon>ecological metagenomes</taxon>
    </lineage>
</organism>
<evidence type="ECO:0000313" key="4">
    <source>
        <dbReference type="EMBL" id="CUV09839.1"/>
    </source>
</evidence>
<gene>
    <name evidence="5" type="ORF">MGWOODY_Mmi124</name>
    <name evidence="4" type="ORF">MGWOODY_Mmi1263</name>
</gene>